<protein>
    <submittedName>
        <fullName evidence="8">DNA-binding SARP family transcriptional activator</fullName>
    </submittedName>
</protein>
<dbReference type="Proteomes" id="UP000530928">
    <property type="component" value="Unassembled WGS sequence"/>
</dbReference>
<dbReference type="Pfam" id="PF00486">
    <property type="entry name" value="Trans_reg_C"/>
    <property type="match status" value="1"/>
</dbReference>
<name>A0A7W0CEG4_9ACTN</name>
<dbReference type="InterPro" id="IPR027417">
    <property type="entry name" value="P-loop_NTPase"/>
</dbReference>
<sequence length="1010" mass="106854">MAVDEVEFRILGPLEAVVHGRVVKLGGPRAQAVLATLLLDYGRTVSVDRLATLWGHPPPSSVRNQVMIAVGTLRKALREAGAKATIIETVGQGYRVATGSLDARSFEESVTAARQAAAGGRHTAAAVLYSQALATWRGPALAGLDLGTSVTAERWNDLRPAAAEEWAEEELTLGHHREAAAELRGWLAEHPLRERLRGLLMLALYRCGRKAEALETYREGRTLLGEELGLDPGPELRRLQEAILNDSPELQPAPAAASGPRVVPAELPSDVAGFAGRVADLDQLKRCLSPGSSTTAPIVVVSGNAGVGKTALAVRFGHLMADEFPDGQLYVNLHGYSRAPAMSSLEALTRLLGSLGIAPDQIPPDEDAAAGLYRSQLAGRRMLVLLDNALSAEQVRPLLAAAPGSVVIVTSRDRLTGLVASHGVRRLPLDVLPVDEALELVGAVAGPESLAAEPEAALELVRLCGALPLALRVAAATLADHQDPGHDPGEGGGALEGYVAALSAGRLDTLRIDGDMAVGGALELTYARLPQPARRLFRLLGLMPGQDITPGSAAALCGLGHDAAGPLLDRLATASLLEEHRTGRLTFHDLVREHAHEVAMREEPYTERQAALTRLLDHYRHLADAAHDLINPNRRRLLPPPPRPEGDQPGHADRQAAMAWLDGECGNVIAAVRAAVQAAGHVADRRHDEHVWQIATDLNPYLMVRGRFAESAALSDVAASAARHLGRPRFEALSLFAAALAEQAHTGRYRQVLGSLQRALDLAGAADDRWIQAQCLGLAGYLHHYLGDYPEALRCQRQAIAAHEEVGNALKQGLAHSDLAGTLIVLGQYGPADESLKRALTIFREIGFQLGEAAALHHVAESLCGQGLHEQALDSLADSRRLLTALGDPVMLATVVGSIGDTLRCLGRLPEARAALDEAFALIEGLTAVSVSAALSNQLGLLLADQGDPLSAVTAHEKALRLAAGSELRLEEARAHHGLAAARQACGADAAAAEHRERAAALFDALGVNP</sequence>
<dbReference type="Gene3D" id="1.25.40.10">
    <property type="entry name" value="Tetratricopeptide repeat domain"/>
    <property type="match status" value="3"/>
</dbReference>
<dbReference type="InterPro" id="IPR011990">
    <property type="entry name" value="TPR-like_helical_dom_sf"/>
</dbReference>
<feature type="region of interest" description="Disordered" evidence="5">
    <location>
        <begin position="631"/>
        <end position="653"/>
    </location>
</feature>
<dbReference type="PRINTS" id="PR00364">
    <property type="entry name" value="DISEASERSIST"/>
</dbReference>
<dbReference type="SUPFAM" id="SSF48452">
    <property type="entry name" value="TPR-like"/>
    <property type="match status" value="3"/>
</dbReference>
<reference evidence="8 9" key="1">
    <citation type="submission" date="2020-07" db="EMBL/GenBank/DDBJ databases">
        <title>Genomic Encyclopedia of Type Strains, Phase IV (KMG-IV): sequencing the most valuable type-strain genomes for metagenomic binning, comparative biology and taxonomic classification.</title>
        <authorList>
            <person name="Goeker M."/>
        </authorList>
    </citation>
    <scope>NUCLEOTIDE SEQUENCE [LARGE SCALE GENOMIC DNA]</scope>
    <source>
        <strain evidence="8 9">DSM 45533</strain>
    </source>
</reference>
<dbReference type="RefSeq" id="WP_181608438.1">
    <property type="nucleotide sequence ID" value="NZ_BAABAM010000001.1"/>
</dbReference>
<dbReference type="PANTHER" id="PTHR35807">
    <property type="entry name" value="TRANSCRIPTIONAL REGULATOR REDD-RELATED"/>
    <property type="match status" value="1"/>
</dbReference>
<proteinExistence type="inferred from homology"/>
<dbReference type="SUPFAM" id="SSF46894">
    <property type="entry name" value="C-terminal effector domain of the bipartite response regulators"/>
    <property type="match status" value="1"/>
</dbReference>
<feature type="domain" description="Bacterial transcriptional activator" evidence="7">
    <location>
        <begin position="101"/>
        <end position="244"/>
    </location>
</feature>
<evidence type="ECO:0000259" key="6">
    <source>
        <dbReference type="SMART" id="SM00862"/>
    </source>
</evidence>
<dbReference type="GO" id="GO:0003677">
    <property type="term" value="F:DNA binding"/>
    <property type="evidence" value="ECO:0007669"/>
    <property type="project" value="UniProtKB-KW"/>
</dbReference>
<dbReference type="InterPro" id="IPR041664">
    <property type="entry name" value="AAA_16"/>
</dbReference>
<dbReference type="Pfam" id="PF03704">
    <property type="entry name" value="BTAD"/>
    <property type="match status" value="1"/>
</dbReference>
<evidence type="ECO:0000313" key="8">
    <source>
        <dbReference type="EMBL" id="MBA2889671.1"/>
    </source>
</evidence>
<keyword evidence="9" id="KW-1185">Reference proteome</keyword>
<dbReference type="Pfam" id="PF13424">
    <property type="entry name" value="TPR_12"/>
    <property type="match status" value="1"/>
</dbReference>
<dbReference type="AlphaFoldDB" id="A0A7W0CEG4"/>
<dbReference type="PANTHER" id="PTHR35807:SF1">
    <property type="entry name" value="TRANSCRIPTIONAL REGULATOR REDD"/>
    <property type="match status" value="1"/>
</dbReference>
<dbReference type="InterPro" id="IPR001867">
    <property type="entry name" value="OmpR/PhoB-type_DNA-bd"/>
</dbReference>
<evidence type="ECO:0000313" key="9">
    <source>
        <dbReference type="Proteomes" id="UP000530928"/>
    </source>
</evidence>
<feature type="compositionally biased region" description="Basic and acidic residues" evidence="5">
    <location>
        <begin position="644"/>
        <end position="653"/>
    </location>
</feature>
<dbReference type="SUPFAM" id="SSF52540">
    <property type="entry name" value="P-loop containing nucleoside triphosphate hydrolases"/>
    <property type="match status" value="1"/>
</dbReference>
<keyword evidence="2" id="KW-0805">Transcription regulation</keyword>
<dbReference type="SMART" id="SM00862">
    <property type="entry name" value="Trans_reg_C"/>
    <property type="match status" value="1"/>
</dbReference>
<dbReference type="InterPro" id="IPR019734">
    <property type="entry name" value="TPR_rpt"/>
</dbReference>
<dbReference type="Pfam" id="PF13191">
    <property type="entry name" value="AAA_16"/>
    <property type="match status" value="1"/>
</dbReference>
<dbReference type="InterPro" id="IPR051677">
    <property type="entry name" value="AfsR-DnrI-RedD_regulator"/>
</dbReference>
<evidence type="ECO:0000256" key="3">
    <source>
        <dbReference type="ARBA" id="ARBA00023125"/>
    </source>
</evidence>
<dbReference type="InterPro" id="IPR005158">
    <property type="entry name" value="BTAD"/>
</dbReference>
<dbReference type="GO" id="GO:0006355">
    <property type="term" value="P:regulation of DNA-templated transcription"/>
    <property type="evidence" value="ECO:0007669"/>
    <property type="project" value="InterPro"/>
</dbReference>
<evidence type="ECO:0000259" key="7">
    <source>
        <dbReference type="SMART" id="SM01043"/>
    </source>
</evidence>
<feature type="domain" description="OmpR/PhoB-type" evidence="6">
    <location>
        <begin position="20"/>
        <end position="96"/>
    </location>
</feature>
<dbReference type="Gene3D" id="1.10.10.10">
    <property type="entry name" value="Winged helix-like DNA-binding domain superfamily/Winged helix DNA-binding domain"/>
    <property type="match status" value="1"/>
</dbReference>
<keyword evidence="4" id="KW-0804">Transcription</keyword>
<dbReference type="GO" id="GO:0000160">
    <property type="term" value="P:phosphorelay signal transduction system"/>
    <property type="evidence" value="ECO:0007669"/>
    <property type="project" value="InterPro"/>
</dbReference>
<evidence type="ECO:0000256" key="2">
    <source>
        <dbReference type="ARBA" id="ARBA00023015"/>
    </source>
</evidence>
<keyword evidence="3 8" id="KW-0238">DNA-binding</keyword>
<gene>
    <name evidence="8" type="ORF">HNR30_001006</name>
</gene>
<dbReference type="SMART" id="SM01043">
    <property type="entry name" value="BTAD"/>
    <property type="match status" value="1"/>
</dbReference>
<evidence type="ECO:0000256" key="5">
    <source>
        <dbReference type="SAM" id="MobiDB-lite"/>
    </source>
</evidence>
<evidence type="ECO:0000256" key="1">
    <source>
        <dbReference type="ARBA" id="ARBA00005820"/>
    </source>
</evidence>
<dbReference type="InterPro" id="IPR016032">
    <property type="entry name" value="Sig_transdc_resp-reg_C-effctor"/>
</dbReference>
<dbReference type="CDD" id="cd15831">
    <property type="entry name" value="BTAD"/>
    <property type="match status" value="1"/>
</dbReference>
<organism evidence="8 9">
    <name type="scientific">Nonomuraea soli</name>
    <dbReference type="NCBI Taxonomy" id="1032476"/>
    <lineage>
        <taxon>Bacteria</taxon>
        <taxon>Bacillati</taxon>
        <taxon>Actinomycetota</taxon>
        <taxon>Actinomycetes</taxon>
        <taxon>Streptosporangiales</taxon>
        <taxon>Streptosporangiaceae</taxon>
        <taxon>Nonomuraea</taxon>
    </lineage>
</organism>
<comment type="caution">
    <text evidence="8">The sequence shown here is derived from an EMBL/GenBank/DDBJ whole genome shotgun (WGS) entry which is preliminary data.</text>
</comment>
<dbReference type="InterPro" id="IPR036388">
    <property type="entry name" value="WH-like_DNA-bd_sf"/>
</dbReference>
<dbReference type="SMART" id="SM00028">
    <property type="entry name" value="TPR"/>
    <property type="match status" value="5"/>
</dbReference>
<dbReference type="GO" id="GO:0043531">
    <property type="term" value="F:ADP binding"/>
    <property type="evidence" value="ECO:0007669"/>
    <property type="project" value="InterPro"/>
</dbReference>
<accession>A0A7W0CEG4</accession>
<comment type="similarity">
    <text evidence="1">Belongs to the AfsR/DnrI/RedD regulatory family.</text>
</comment>
<dbReference type="EMBL" id="JACDUR010000001">
    <property type="protein sequence ID" value="MBA2889671.1"/>
    <property type="molecule type" value="Genomic_DNA"/>
</dbReference>
<evidence type="ECO:0000256" key="4">
    <source>
        <dbReference type="ARBA" id="ARBA00023163"/>
    </source>
</evidence>
<dbReference type="Gene3D" id="3.40.50.300">
    <property type="entry name" value="P-loop containing nucleotide triphosphate hydrolases"/>
    <property type="match status" value="1"/>
</dbReference>